<keyword evidence="1" id="KW-0472">Membrane</keyword>
<sequence>MDFITITNVSYFFIFLGGIAAIVLSIKQAQGAEDDKKEIIEKQEKKIHELDSTLKEKIKFIESYISGGDAYPQLDIIAVSKANNINQMSFQLANNFELPIYDTKVEVYNFDKLKPKIIKIAGKDDRISQSDFTNSLIFRDAVATMTPHSIKGGIFITDVREGNFYAKLFTRNKMLVQKITIYHSNEIFYVGMAIYQDGSPKKFDRIYSLESTPEIKKILDKRLNLMPDTLIII</sequence>
<keyword evidence="1" id="KW-0812">Transmembrane</keyword>
<evidence type="ECO:0000313" key="3">
    <source>
        <dbReference type="Proteomes" id="UP000290433"/>
    </source>
</evidence>
<dbReference type="Proteomes" id="UP000290433">
    <property type="component" value="Unassembled WGS sequence"/>
</dbReference>
<gene>
    <name evidence="2" type="ORF">NU08_3491</name>
</gene>
<protein>
    <submittedName>
        <fullName evidence="2">Uncharacterized protein</fullName>
    </submittedName>
</protein>
<keyword evidence="1" id="KW-1133">Transmembrane helix</keyword>
<accession>A0A444VV46</accession>
<evidence type="ECO:0000256" key="1">
    <source>
        <dbReference type="SAM" id="Phobius"/>
    </source>
</evidence>
<proteinExistence type="predicted"/>
<comment type="caution">
    <text evidence="2">The sequence shown here is derived from an EMBL/GenBank/DDBJ whole genome shotgun (WGS) entry which is preliminary data.</text>
</comment>
<feature type="transmembrane region" description="Helical" evidence="1">
    <location>
        <begin position="6"/>
        <end position="26"/>
    </location>
</feature>
<dbReference type="AlphaFoldDB" id="A0A444VV46"/>
<dbReference type="EMBL" id="JUIV01000015">
    <property type="protein sequence ID" value="RYJ37499.1"/>
    <property type="molecule type" value="Genomic_DNA"/>
</dbReference>
<name>A0A444VV46_9FLAO</name>
<evidence type="ECO:0000313" key="2">
    <source>
        <dbReference type="EMBL" id="RYJ37499.1"/>
    </source>
</evidence>
<organism evidence="2 3">
    <name type="scientific">Flavobacterium anhuiense</name>
    <dbReference type="NCBI Taxonomy" id="459526"/>
    <lineage>
        <taxon>Bacteria</taxon>
        <taxon>Pseudomonadati</taxon>
        <taxon>Bacteroidota</taxon>
        <taxon>Flavobacteriia</taxon>
        <taxon>Flavobacteriales</taxon>
        <taxon>Flavobacteriaceae</taxon>
        <taxon>Flavobacterium</taxon>
    </lineage>
</organism>
<reference evidence="2 3" key="1">
    <citation type="submission" date="2014-12" db="EMBL/GenBank/DDBJ databases">
        <title>Genome sequence of Flavobacterium anhuiense RCM74.</title>
        <authorList>
            <person name="Kim J.F."/>
            <person name="Song J.Y."/>
            <person name="Kwak M.-J."/>
            <person name="Lee S.-W."/>
        </authorList>
    </citation>
    <scope>NUCLEOTIDE SEQUENCE [LARGE SCALE GENOMIC DNA]</scope>
    <source>
        <strain evidence="2 3">RCM74</strain>
    </source>
</reference>